<protein>
    <submittedName>
        <fullName evidence="2">Response regulator PleD</fullName>
    </submittedName>
</protein>
<accession>A0A645HRN2</accession>
<feature type="domain" description="GGDEF" evidence="1">
    <location>
        <begin position="55"/>
        <end position="179"/>
    </location>
</feature>
<dbReference type="GO" id="GO:0052621">
    <property type="term" value="F:diguanylate cyclase activity"/>
    <property type="evidence" value="ECO:0007669"/>
    <property type="project" value="TreeGrafter"/>
</dbReference>
<dbReference type="InterPro" id="IPR029787">
    <property type="entry name" value="Nucleotide_cyclase"/>
</dbReference>
<proteinExistence type="predicted"/>
<reference evidence="2" key="1">
    <citation type="submission" date="2019-08" db="EMBL/GenBank/DDBJ databases">
        <authorList>
            <person name="Kucharzyk K."/>
            <person name="Murdoch R.W."/>
            <person name="Higgins S."/>
            <person name="Loffler F."/>
        </authorList>
    </citation>
    <scope>NUCLEOTIDE SEQUENCE</scope>
</reference>
<gene>
    <name evidence="2" type="primary">pleD_14</name>
    <name evidence="2" type="ORF">SDC9_188409</name>
</gene>
<dbReference type="InterPro" id="IPR000160">
    <property type="entry name" value="GGDEF_dom"/>
</dbReference>
<sequence>MVVVSEYHKDNVQITEFIKEFNDFAVKDSFTGLYNKSYIRNELDAFINFHRNTHYFLIGVCIDVDNFKKVNDEHGHNVGDIVLQHISAVIKGTVNRHNGWAGRLGGDEFVMFFENKTAEEVEQVCKKMSNKIEKFTYKAHEDTFNVTISFGIEQLQDDDDWRQFLDRIDRSMYAKKRMH</sequence>
<dbReference type="InterPro" id="IPR050469">
    <property type="entry name" value="Diguanylate_Cyclase"/>
</dbReference>
<comment type="caution">
    <text evidence="2">The sequence shown here is derived from an EMBL/GenBank/DDBJ whole genome shotgun (WGS) entry which is preliminary data.</text>
</comment>
<name>A0A645HRN2_9ZZZZ</name>
<organism evidence="2">
    <name type="scientific">bioreactor metagenome</name>
    <dbReference type="NCBI Taxonomy" id="1076179"/>
    <lineage>
        <taxon>unclassified sequences</taxon>
        <taxon>metagenomes</taxon>
        <taxon>ecological metagenomes</taxon>
    </lineage>
</organism>
<dbReference type="SUPFAM" id="SSF55073">
    <property type="entry name" value="Nucleotide cyclase"/>
    <property type="match status" value="1"/>
</dbReference>
<dbReference type="Gene3D" id="3.30.70.270">
    <property type="match status" value="1"/>
</dbReference>
<dbReference type="SMART" id="SM00267">
    <property type="entry name" value="GGDEF"/>
    <property type="match status" value="1"/>
</dbReference>
<dbReference type="GO" id="GO:0005886">
    <property type="term" value="C:plasma membrane"/>
    <property type="evidence" value="ECO:0007669"/>
    <property type="project" value="TreeGrafter"/>
</dbReference>
<dbReference type="GO" id="GO:1902201">
    <property type="term" value="P:negative regulation of bacterial-type flagellum-dependent cell motility"/>
    <property type="evidence" value="ECO:0007669"/>
    <property type="project" value="TreeGrafter"/>
</dbReference>
<evidence type="ECO:0000259" key="1">
    <source>
        <dbReference type="PROSITE" id="PS50887"/>
    </source>
</evidence>
<dbReference type="PANTHER" id="PTHR45138">
    <property type="entry name" value="REGULATORY COMPONENTS OF SENSORY TRANSDUCTION SYSTEM"/>
    <property type="match status" value="1"/>
</dbReference>
<dbReference type="PROSITE" id="PS50887">
    <property type="entry name" value="GGDEF"/>
    <property type="match status" value="1"/>
</dbReference>
<evidence type="ECO:0000313" key="2">
    <source>
        <dbReference type="EMBL" id="MPN40869.1"/>
    </source>
</evidence>
<dbReference type="PANTHER" id="PTHR45138:SF23">
    <property type="entry name" value="SIGNALING PROTEIN"/>
    <property type="match status" value="1"/>
</dbReference>
<dbReference type="GO" id="GO:0043709">
    <property type="term" value="P:cell adhesion involved in single-species biofilm formation"/>
    <property type="evidence" value="ECO:0007669"/>
    <property type="project" value="TreeGrafter"/>
</dbReference>
<dbReference type="AlphaFoldDB" id="A0A645HRN2"/>
<dbReference type="Pfam" id="PF00990">
    <property type="entry name" value="GGDEF"/>
    <property type="match status" value="1"/>
</dbReference>
<dbReference type="InterPro" id="IPR043128">
    <property type="entry name" value="Rev_trsase/Diguanyl_cyclase"/>
</dbReference>
<dbReference type="CDD" id="cd01949">
    <property type="entry name" value="GGDEF"/>
    <property type="match status" value="1"/>
</dbReference>
<dbReference type="EMBL" id="VSSQ01097558">
    <property type="protein sequence ID" value="MPN40869.1"/>
    <property type="molecule type" value="Genomic_DNA"/>
</dbReference>
<dbReference type="NCBIfam" id="TIGR00254">
    <property type="entry name" value="GGDEF"/>
    <property type="match status" value="1"/>
</dbReference>